<dbReference type="Proteomes" id="UP001154114">
    <property type="component" value="Chromosome 13"/>
</dbReference>
<dbReference type="EMBL" id="LR824016">
    <property type="protein sequence ID" value="CAD0200710.1"/>
    <property type="molecule type" value="Genomic_DNA"/>
</dbReference>
<dbReference type="AlphaFoldDB" id="A0A9N8KVC5"/>
<evidence type="ECO:0000313" key="2">
    <source>
        <dbReference type="EMBL" id="CAD0200710.1"/>
    </source>
</evidence>
<dbReference type="OrthoDB" id="10502681at2759"/>
<organism evidence="2 3">
    <name type="scientific">Chrysodeixis includens</name>
    <name type="common">Soybean looper</name>
    <name type="synonym">Pseudoplusia includens</name>
    <dbReference type="NCBI Taxonomy" id="689277"/>
    <lineage>
        <taxon>Eukaryota</taxon>
        <taxon>Metazoa</taxon>
        <taxon>Ecdysozoa</taxon>
        <taxon>Arthropoda</taxon>
        <taxon>Hexapoda</taxon>
        <taxon>Insecta</taxon>
        <taxon>Pterygota</taxon>
        <taxon>Neoptera</taxon>
        <taxon>Endopterygota</taxon>
        <taxon>Lepidoptera</taxon>
        <taxon>Glossata</taxon>
        <taxon>Ditrysia</taxon>
        <taxon>Noctuoidea</taxon>
        <taxon>Noctuidae</taxon>
        <taxon>Plusiinae</taxon>
        <taxon>Chrysodeixis</taxon>
    </lineage>
</organism>
<feature type="region of interest" description="Disordered" evidence="1">
    <location>
        <begin position="1"/>
        <end position="21"/>
    </location>
</feature>
<evidence type="ECO:0000313" key="3">
    <source>
        <dbReference type="Proteomes" id="UP001154114"/>
    </source>
</evidence>
<accession>A0A9N8KVC5</accession>
<protein>
    <submittedName>
        <fullName evidence="2">Uncharacterized protein</fullName>
    </submittedName>
</protein>
<gene>
    <name evidence="2" type="ORF">CINC_LOCUS2394</name>
</gene>
<evidence type="ECO:0000256" key="1">
    <source>
        <dbReference type="SAM" id="MobiDB-lite"/>
    </source>
</evidence>
<proteinExistence type="predicted"/>
<keyword evidence="3" id="KW-1185">Reference proteome</keyword>
<sequence>MHAIRLLHSDALPSHPATMPESRKMLKKDYIERHQTMPQRIVYYGDEIQLFIPIGVLSRAYRHQHAAFTSIGPDRHPARNPTSVTKNVSNANKNVPVLWRRSAASDRLASALDCNPKTRE</sequence>
<name>A0A9N8KVC5_CHRIL</name>
<reference evidence="2" key="1">
    <citation type="submission" date="2021-12" db="EMBL/GenBank/DDBJ databases">
        <authorList>
            <person name="King R."/>
        </authorList>
    </citation>
    <scope>NUCLEOTIDE SEQUENCE</scope>
</reference>